<protein>
    <submittedName>
        <fullName evidence="1">Uncharacterized protein</fullName>
    </submittedName>
</protein>
<organism evidence="1">
    <name type="scientific">Pyricularia oryzae (strain Y34)</name>
    <name type="common">Rice blast fungus</name>
    <name type="synonym">Magnaporthe oryzae</name>
    <dbReference type="NCBI Taxonomy" id="1143189"/>
    <lineage>
        <taxon>Eukaryota</taxon>
        <taxon>Fungi</taxon>
        <taxon>Dikarya</taxon>
        <taxon>Ascomycota</taxon>
        <taxon>Pezizomycotina</taxon>
        <taxon>Sordariomycetes</taxon>
        <taxon>Sordariomycetidae</taxon>
        <taxon>Magnaporthales</taxon>
        <taxon>Pyriculariaceae</taxon>
        <taxon>Pyricularia</taxon>
    </lineage>
</organism>
<reference evidence="1" key="1">
    <citation type="journal article" date="2012" name="PLoS Genet.">
        <title>Comparative analysis of the genomes of two field isolates of the rice blast fungus Magnaporthe oryzae.</title>
        <authorList>
            <person name="Xue M."/>
            <person name="Yang J."/>
            <person name="Li Z."/>
            <person name="Hu S."/>
            <person name="Yao N."/>
            <person name="Dean R.A."/>
            <person name="Zhao W."/>
            <person name="Shen M."/>
            <person name="Zhang H."/>
            <person name="Li C."/>
            <person name="Liu L."/>
            <person name="Cao L."/>
            <person name="Xu X."/>
            <person name="Xing Y."/>
            <person name="Hsiang T."/>
            <person name="Zhang Z."/>
            <person name="Xu J.R."/>
            <person name="Peng Y.L."/>
        </authorList>
    </citation>
    <scope>NUCLEOTIDE SEQUENCE</scope>
    <source>
        <strain evidence="1">Y34</strain>
    </source>
</reference>
<proteinExistence type="predicted"/>
<gene>
    <name evidence="1" type="ORF">OOU_Y34scaffold00514g18</name>
</gene>
<evidence type="ECO:0000313" key="1">
    <source>
        <dbReference type="EMBL" id="ELQ39101.1"/>
    </source>
</evidence>
<accession>A0AA97NZE1</accession>
<dbReference type="EMBL" id="JH793994">
    <property type="protein sequence ID" value="ELQ39101.1"/>
    <property type="molecule type" value="Genomic_DNA"/>
</dbReference>
<dbReference type="AlphaFoldDB" id="A0AA97NZE1"/>
<dbReference type="Proteomes" id="UP000011086">
    <property type="component" value="Unassembled WGS sequence"/>
</dbReference>
<sequence>MYTNSNPEEVSYSWQVTSGRLVYFVWSPEGNTEMQQ</sequence>
<name>A0AA97NZE1_PYRO3</name>